<dbReference type="InterPro" id="IPR010994">
    <property type="entry name" value="RuvA_2-like"/>
</dbReference>
<sequence>VASAEAHAPAAASLSVVASPQRVPRPSRLDPPEPLSCGGLVEAAERHRARRSSTPVPRAATAVAAPPEASDQEVLNLLNSCNNDQLYQIYGVGPVMVNRILIQRRQGGFSSIQQVRQVLGGANGGRIVNDAKALLRRGAF</sequence>
<evidence type="ECO:0000313" key="2">
    <source>
        <dbReference type="EMBL" id="CAK9017582.1"/>
    </source>
</evidence>
<feature type="non-terminal residue" evidence="2">
    <location>
        <position position="1"/>
    </location>
</feature>
<feature type="region of interest" description="Disordered" evidence="1">
    <location>
        <begin position="1"/>
        <end position="65"/>
    </location>
</feature>
<protein>
    <recommendedName>
        <fullName evidence="4">Helix-hairpin-helix domain-containing protein</fullName>
    </recommendedName>
</protein>
<evidence type="ECO:0000256" key="1">
    <source>
        <dbReference type="SAM" id="MobiDB-lite"/>
    </source>
</evidence>
<comment type="caution">
    <text evidence="2">The sequence shown here is derived from an EMBL/GenBank/DDBJ whole genome shotgun (WGS) entry which is preliminary data.</text>
</comment>
<dbReference type="Proteomes" id="UP001642464">
    <property type="component" value="Unassembled WGS sequence"/>
</dbReference>
<gene>
    <name evidence="2" type="ORF">SCF082_LOCUS13704</name>
</gene>
<evidence type="ECO:0008006" key="4">
    <source>
        <dbReference type="Google" id="ProtNLM"/>
    </source>
</evidence>
<keyword evidence="3" id="KW-1185">Reference proteome</keyword>
<feature type="compositionally biased region" description="Low complexity" evidence="1">
    <location>
        <begin position="54"/>
        <end position="65"/>
    </location>
</feature>
<dbReference type="SUPFAM" id="SSF47781">
    <property type="entry name" value="RuvA domain 2-like"/>
    <property type="match status" value="1"/>
</dbReference>
<evidence type="ECO:0000313" key="3">
    <source>
        <dbReference type="Proteomes" id="UP001642464"/>
    </source>
</evidence>
<accession>A0ABP0JT61</accession>
<name>A0ABP0JT61_9DINO</name>
<dbReference type="Gene3D" id="1.10.150.280">
    <property type="entry name" value="AF1531-like domain"/>
    <property type="match status" value="1"/>
</dbReference>
<feature type="compositionally biased region" description="Low complexity" evidence="1">
    <location>
        <begin position="1"/>
        <end position="19"/>
    </location>
</feature>
<dbReference type="EMBL" id="CAXAMM010008524">
    <property type="protein sequence ID" value="CAK9017582.1"/>
    <property type="molecule type" value="Genomic_DNA"/>
</dbReference>
<organism evidence="2 3">
    <name type="scientific">Durusdinium trenchii</name>
    <dbReference type="NCBI Taxonomy" id="1381693"/>
    <lineage>
        <taxon>Eukaryota</taxon>
        <taxon>Sar</taxon>
        <taxon>Alveolata</taxon>
        <taxon>Dinophyceae</taxon>
        <taxon>Suessiales</taxon>
        <taxon>Symbiodiniaceae</taxon>
        <taxon>Durusdinium</taxon>
    </lineage>
</organism>
<reference evidence="2 3" key="1">
    <citation type="submission" date="2024-02" db="EMBL/GenBank/DDBJ databases">
        <authorList>
            <person name="Chen Y."/>
            <person name="Shah S."/>
            <person name="Dougan E. K."/>
            <person name="Thang M."/>
            <person name="Chan C."/>
        </authorList>
    </citation>
    <scope>NUCLEOTIDE SEQUENCE [LARGE SCALE GENOMIC DNA]</scope>
</reference>
<proteinExistence type="predicted"/>